<evidence type="ECO:0000313" key="4">
    <source>
        <dbReference type="Proteomes" id="UP000298030"/>
    </source>
</evidence>
<evidence type="ECO:0000256" key="2">
    <source>
        <dbReference type="SAM" id="Phobius"/>
    </source>
</evidence>
<name>A0A4Y7T3G4_COPMI</name>
<feature type="compositionally biased region" description="Basic and acidic residues" evidence="1">
    <location>
        <begin position="95"/>
        <end position="105"/>
    </location>
</feature>
<keyword evidence="2" id="KW-1133">Transmembrane helix</keyword>
<feature type="region of interest" description="Disordered" evidence="1">
    <location>
        <begin position="13"/>
        <end position="33"/>
    </location>
</feature>
<comment type="caution">
    <text evidence="3">The sequence shown here is derived from an EMBL/GenBank/DDBJ whole genome shotgun (WGS) entry which is preliminary data.</text>
</comment>
<protein>
    <submittedName>
        <fullName evidence="3">Uncharacterized protein</fullName>
    </submittedName>
</protein>
<gene>
    <name evidence="3" type="ORF">FA13DRAFT_1735777</name>
</gene>
<feature type="compositionally biased region" description="Low complexity" evidence="1">
    <location>
        <begin position="121"/>
        <end position="148"/>
    </location>
</feature>
<dbReference type="Proteomes" id="UP000298030">
    <property type="component" value="Unassembled WGS sequence"/>
</dbReference>
<keyword evidence="4" id="KW-1185">Reference proteome</keyword>
<proteinExistence type="predicted"/>
<dbReference type="EMBL" id="QPFP01000034">
    <property type="protein sequence ID" value="TEB28152.1"/>
    <property type="molecule type" value="Genomic_DNA"/>
</dbReference>
<dbReference type="AlphaFoldDB" id="A0A4Y7T3G4"/>
<keyword evidence="2" id="KW-0812">Transmembrane</keyword>
<reference evidence="3 4" key="1">
    <citation type="journal article" date="2019" name="Nat. Ecol. Evol.">
        <title>Megaphylogeny resolves global patterns of mushroom evolution.</title>
        <authorList>
            <person name="Varga T."/>
            <person name="Krizsan K."/>
            <person name="Foldi C."/>
            <person name="Dima B."/>
            <person name="Sanchez-Garcia M."/>
            <person name="Sanchez-Ramirez S."/>
            <person name="Szollosi G.J."/>
            <person name="Szarkandi J.G."/>
            <person name="Papp V."/>
            <person name="Albert L."/>
            <person name="Andreopoulos W."/>
            <person name="Angelini C."/>
            <person name="Antonin V."/>
            <person name="Barry K.W."/>
            <person name="Bougher N.L."/>
            <person name="Buchanan P."/>
            <person name="Buyck B."/>
            <person name="Bense V."/>
            <person name="Catcheside P."/>
            <person name="Chovatia M."/>
            <person name="Cooper J."/>
            <person name="Damon W."/>
            <person name="Desjardin D."/>
            <person name="Finy P."/>
            <person name="Geml J."/>
            <person name="Haridas S."/>
            <person name="Hughes K."/>
            <person name="Justo A."/>
            <person name="Karasinski D."/>
            <person name="Kautmanova I."/>
            <person name="Kiss B."/>
            <person name="Kocsube S."/>
            <person name="Kotiranta H."/>
            <person name="LaButti K.M."/>
            <person name="Lechner B.E."/>
            <person name="Liimatainen K."/>
            <person name="Lipzen A."/>
            <person name="Lukacs Z."/>
            <person name="Mihaltcheva S."/>
            <person name="Morgado L.N."/>
            <person name="Niskanen T."/>
            <person name="Noordeloos M.E."/>
            <person name="Ohm R.A."/>
            <person name="Ortiz-Santana B."/>
            <person name="Ovrebo C."/>
            <person name="Racz N."/>
            <person name="Riley R."/>
            <person name="Savchenko A."/>
            <person name="Shiryaev A."/>
            <person name="Soop K."/>
            <person name="Spirin V."/>
            <person name="Szebenyi C."/>
            <person name="Tomsovsky M."/>
            <person name="Tulloss R.E."/>
            <person name="Uehling J."/>
            <person name="Grigoriev I.V."/>
            <person name="Vagvolgyi C."/>
            <person name="Papp T."/>
            <person name="Martin F.M."/>
            <person name="Miettinen O."/>
            <person name="Hibbett D.S."/>
            <person name="Nagy L.G."/>
        </authorList>
    </citation>
    <scope>NUCLEOTIDE SEQUENCE [LARGE SCALE GENOMIC DNA]</scope>
    <source>
        <strain evidence="3 4">FP101781</strain>
    </source>
</reference>
<feature type="region of interest" description="Disordered" evidence="1">
    <location>
        <begin position="67"/>
        <end position="148"/>
    </location>
</feature>
<organism evidence="3 4">
    <name type="scientific">Coprinellus micaceus</name>
    <name type="common">Glistening ink-cap mushroom</name>
    <name type="synonym">Coprinus micaceus</name>
    <dbReference type="NCBI Taxonomy" id="71717"/>
    <lineage>
        <taxon>Eukaryota</taxon>
        <taxon>Fungi</taxon>
        <taxon>Dikarya</taxon>
        <taxon>Basidiomycota</taxon>
        <taxon>Agaricomycotina</taxon>
        <taxon>Agaricomycetes</taxon>
        <taxon>Agaricomycetidae</taxon>
        <taxon>Agaricales</taxon>
        <taxon>Agaricineae</taxon>
        <taxon>Psathyrellaceae</taxon>
        <taxon>Coprinellus</taxon>
    </lineage>
</organism>
<feature type="transmembrane region" description="Helical" evidence="2">
    <location>
        <begin position="178"/>
        <end position="201"/>
    </location>
</feature>
<feature type="region of interest" description="Disordered" evidence="1">
    <location>
        <begin position="208"/>
        <end position="301"/>
    </location>
</feature>
<sequence length="301" mass="32264">MPLEIACQDISPSPTCEFEESRVGRSHPNSLEDTGESVWVLRTDALASVESSHEGWPLNLEKAVEASRPHPLYEDPPSPGVPTPQTYSDSPLTMDDLHNWPEEVPRPSSTAPTLRRRRPHPAATSTSLPLALPSPSSPTSAFASTSPRTTISTVSSYLSATTTVSTSSGLSSRRPNNVAMIAGTLVAAIAIIASFIVVFLVGCRRHSRRRRYSTDSPSVDPESTAPCPTRNPSVSSLRLVPLNTHAGSLRPVRRSGSRSEGPRAAASDHPQPHHLSTDDPPEYDHIPHPPVAARVPGTAVK</sequence>
<evidence type="ECO:0000313" key="3">
    <source>
        <dbReference type="EMBL" id="TEB28152.1"/>
    </source>
</evidence>
<accession>A0A4Y7T3G4</accession>
<keyword evidence="2" id="KW-0472">Membrane</keyword>
<evidence type="ECO:0000256" key="1">
    <source>
        <dbReference type="SAM" id="MobiDB-lite"/>
    </source>
</evidence>